<dbReference type="SMART" id="SM00448">
    <property type="entry name" value="REC"/>
    <property type="match status" value="1"/>
</dbReference>
<organism evidence="6 7">
    <name type="scientific">Rathayibacter festucae DSM 15932</name>
    <dbReference type="NCBI Taxonomy" id="1328866"/>
    <lineage>
        <taxon>Bacteria</taxon>
        <taxon>Bacillati</taxon>
        <taxon>Actinomycetota</taxon>
        <taxon>Actinomycetes</taxon>
        <taxon>Micrococcales</taxon>
        <taxon>Microbacteriaceae</taxon>
        <taxon>Rathayibacter</taxon>
    </lineage>
</organism>
<evidence type="ECO:0000259" key="5">
    <source>
        <dbReference type="PROSITE" id="PS50110"/>
    </source>
</evidence>
<feature type="domain" description="Response regulatory" evidence="5">
    <location>
        <begin position="43"/>
        <end position="156"/>
    </location>
</feature>
<evidence type="ECO:0000313" key="7">
    <source>
        <dbReference type="Proteomes" id="UP000285317"/>
    </source>
</evidence>
<dbReference type="Pfam" id="PF00196">
    <property type="entry name" value="GerE"/>
    <property type="match status" value="1"/>
</dbReference>
<feature type="domain" description="HTH luxR-type" evidence="4">
    <location>
        <begin position="174"/>
        <end position="244"/>
    </location>
</feature>
<evidence type="ECO:0000256" key="3">
    <source>
        <dbReference type="SAM" id="MobiDB-lite"/>
    </source>
</evidence>
<dbReference type="PROSITE" id="PS50110">
    <property type="entry name" value="RESPONSE_REGULATORY"/>
    <property type="match status" value="1"/>
</dbReference>
<dbReference type="InterPro" id="IPR039420">
    <property type="entry name" value="WalR-like"/>
</dbReference>
<feature type="region of interest" description="Disordered" evidence="3">
    <location>
        <begin position="1"/>
        <end position="26"/>
    </location>
</feature>
<evidence type="ECO:0000256" key="1">
    <source>
        <dbReference type="ARBA" id="ARBA00023125"/>
    </source>
</evidence>
<dbReference type="EMBL" id="CP028137">
    <property type="protein sequence ID" value="AZZ52554.1"/>
    <property type="molecule type" value="Genomic_DNA"/>
</dbReference>
<dbReference type="InterPro" id="IPR011006">
    <property type="entry name" value="CheY-like_superfamily"/>
</dbReference>
<sequence length="250" mass="26276">MPAAVSTLSRPLESAPPLEPLASPEPLAPLEPAAPLAVDPVRSICVIDDHAIVRSGIAELLRGTDDLRADAVAATVAEIEEDAADFDLVILDLRLGDGSDAGENVSRLMRRGTRVLIFSAGDDPDSVRAAARAGALGMVRKSEEDSVLLETIRSAAHGVAVASTDWAAALDADVELADAGLSAREREVLALYAAGEKAQRVASLTGLSRDTVTHYVGRIRAKYARVGRHAGTKVELYIRAIEDGLLEGPM</sequence>
<dbReference type="CDD" id="cd06170">
    <property type="entry name" value="LuxR_C_like"/>
    <property type="match status" value="1"/>
</dbReference>
<evidence type="ECO:0000313" key="6">
    <source>
        <dbReference type="EMBL" id="AZZ52554.1"/>
    </source>
</evidence>
<dbReference type="PANTHER" id="PTHR43214">
    <property type="entry name" value="TWO-COMPONENT RESPONSE REGULATOR"/>
    <property type="match status" value="1"/>
</dbReference>
<dbReference type="SUPFAM" id="SSF46894">
    <property type="entry name" value="C-terminal effector domain of the bipartite response regulators"/>
    <property type="match status" value="1"/>
</dbReference>
<dbReference type="PRINTS" id="PR00038">
    <property type="entry name" value="HTHLUXR"/>
</dbReference>
<reference evidence="6 7" key="1">
    <citation type="submission" date="2018-03" db="EMBL/GenBank/DDBJ databases">
        <title>Bacteriophage NCPPB3778 and a type I-E CRISPR drive the evolution of the US Biological Select Agent, Rathayibacter toxicus.</title>
        <authorList>
            <person name="Davis E.W.II."/>
            <person name="Tabima J.F."/>
            <person name="Weisberg A.J."/>
            <person name="Dantas Lopes L."/>
            <person name="Wiseman M.S."/>
            <person name="Wiseman M.S."/>
            <person name="Pupko T."/>
            <person name="Belcher M.S."/>
            <person name="Sechler A.J."/>
            <person name="Tancos M.A."/>
            <person name="Schroeder B.K."/>
            <person name="Murray T.D."/>
            <person name="Luster D.G."/>
            <person name="Schneider W.L."/>
            <person name="Rogers E."/>
            <person name="Andreote F.D."/>
            <person name="Grunwald N.J."/>
            <person name="Putnam M.L."/>
            <person name="Chang J.H."/>
        </authorList>
    </citation>
    <scope>NUCLEOTIDE SEQUENCE [LARGE SCALE GENOMIC DNA]</scope>
    <source>
        <strain evidence="6 7">DSM 15932</strain>
    </source>
</reference>
<feature type="modified residue" description="4-aspartylphosphate" evidence="2">
    <location>
        <position position="92"/>
    </location>
</feature>
<feature type="compositionally biased region" description="Low complexity" evidence="3">
    <location>
        <begin position="11"/>
        <end position="26"/>
    </location>
</feature>
<dbReference type="KEGG" id="rfs:C1I64_11200"/>
<dbReference type="Proteomes" id="UP000285317">
    <property type="component" value="Chromosome"/>
</dbReference>
<dbReference type="InterPro" id="IPR036388">
    <property type="entry name" value="WH-like_DNA-bd_sf"/>
</dbReference>
<dbReference type="SUPFAM" id="SSF52172">
    <property type="entry name" value="CheY-like"/>
    <property type="match status" value="1"/>
</dbReference>
<protein>
    <submittedName>
        <fullName evidence="6">DNA-binding response regulator</fullName>
    </submittedName>
</protein>
<dbReference type="SMART" id="SM00421">
    <property type="entry name" value="HTH_LUXR"/>
    <property type="match status" value="1"/>
</dbReference>
<dbReference type="InterPro" id="IPR000792">
    <property type="entry name" value="Tscrpt_reg_LuxR_C"/>
</dbReference>
<dbReference type="GO" id="GO:0003677">
    <property type="term" value="F:DNA binding"/>
    <property type="evidence" value="ECO:0007669"/>
    <property type="project" value="UniProtKB-KW"/>
</dbReference>
<accession>A0A3Q9UYV0</accession>
<keyword evidence="1 6" id="KW-0238">DNA-binding</keyword>
<dbReference type="Gene3D" id="1.10.10.10">
    <property type="entry name" value="Winged helix-like DNA-binding domain superfamily/Winged helix DNA-binding domain"/>
    <property type="match status" value="1"/>
</dbReference>
<evidence type="ECO:0000256" key="2">
    <source>
        <dbReference type="PROSITE-ProRule" id="PRU00169"/>
    </source>
</evidence>
<dbReference type="AlphaFoldDB" id="A0A3Q9UYV0"/>
<dbReference type="GO" id="GO:0006355">
    <property type="term" value="P:regulation of DNA-templated transcription"/>
    <property type="evidence" value="ECO:0007669"/>
    <property type="project" value="InterPro"/>
</dbReference>
<dbReference type="PROSITE" id="PS50043">
    <property type="entry name" value="HTH_LUXR_2"/>
    <property type="match status" value="1"/>
</dbReference>
<dbReference type="Gene3D" id="3.40.50.2300">
    <property type="match status" value="1"/>
</dbReference>
<proteinExistence type="predicted"/>
<keyword evidence="2" id="KW-0597">Phosphoprotein</keyword>
<name>A0A3Q9UYV0_9MICO</name>
<gene>
    <name evidence="6" type="ORF">C1I64_11200</name>
</gene>
<dbReference type="InterPro" id="IPR001789">
    <property type="entry name" value="Sig_transdc_resp-reg_receiver"/>
</dbReference>
<dbReference type="PANTHER" id="PTHR43214:SF43">
    <property type="entry name" value="TWO-COMPONENT RESPONSE REGULATOR"/>
    <property type="match status" value="1"/>
</dbReference>
<dbReference type="InterPro" id="IPR016032">
    <property type="entry name" value="Sig_transdc_resp-reg_C-effctor"/>
</dbReference>
<dbReference type="GO" id="GO:0000160">
    <property type="term" value="P:phosphorelay signal transduction system"/>
    <property type="evidence" value="ECO:0007669"/>
    <property type="project" value="InterPro"/>
</dbReference>
<evidence type="ECO:0000259" key="4">
    <source>
        <dbReference type="PROSITE" id="PS50043"/>
    </source>
</evidence>
<dbReference type="Pfam" id="PF00072">
    <property type="entry name" value="Response_reg"/>
    <property type="match status" value="1"/>
</dbReference>
<dbReference type="PROSITE" id="PS00622">
    <property type="entry name" value="HTH_LUXR_1"/>
    <property type="match status" value="1"/>
</dbReference>